<evidence type="ECO:0000256" key="2">
    <source>
        <dbReference type="ARBA" id="ARBA00022777"/>
    </source>
</evidence>
<dbReference type="InterPro" id="IPR029056">
    <property type="entry name" value="Ribokinase-like"/>
</dbReference>
<feature type="domain" description="Carbohydrate kinase PfkB" evidence="3">
    <location>
        <begin position="5"/>
        <end position="281"/>
    </location>
</feature>
<dbReference type="PANTHER" id="PTHR10584">
    <property type="entry name" value="SUGAR KINASE"/>
    <property type="match status" value="1"/>
</dbReference>
<dbReference type="EMBL" id="JAQBIE010000008">
    <property type="protein sequence ID" value="MDB6177290.1"/>
    <property type="molecule type" value="Genomic_DNA"/>
</dbReference>
<comment type="caution">
    <text evidence="4">The sequence shown here is derived from an EMBL/GenBank/DDBJ whole genome shotgun (WGS) entry which is preliminary data.</text>
</comment>
<dbReference type="GO" id="GO:0016301">
    <property type="term" value="F:kinase activity"/>
    <property type="evidence" value="ECO:0007669"/>
    <property type="project" value="UniProtKB-KW"/>
</dbReference>
<dbReference type="RefSeq" id="WP_271888418.1">
    <property type="nucleotide sequence ID" value="NZ_JAQBIE010000008.1"/>
</dbReference>
<dbReference type="InterPro" id="IPR011611">
    <property type="entry name" value="PfkB_dom"/>
</dbReference>
<organism evidence="4 5">
    <name type="scientific">Paracoccus onchidii</name>
    <dbReference type="NCBI Taxonomy" id="3017813"/>
    <lineage>
        <taxon>Bacteria</taxon>
        <taxon>Pseudomonadati</taxon>
        <taxon>Pseudomonadota</taxon>
        <taxon>Alphaproteobacteria</taxon>
        <taxon>Rhodobacterales</taxon>
        <taxon>Paracoccaceae</taxon>
        <taxon>Paracoccus</taxon>
    </lineage>
</organism>
<dbReference type="SUPFAM" id="SSF53613">
    <property type="entry name" value="Ribokinase-like"/>
    <property type="match status" value="1"/>
</dbReference>
<reference evidence="4" key="1">
    <citation type="submission" date="2022-12" db="EMBL/GenBank/DDBJ databases">
        <title>Paracoccus onchidii sp. nov., isolated from a marine invertebrate from the South China Sea.</title>
        <authorList>
            <person name="Xu S."/>
            <person name="Liu Z."/>
            <person name="Xu Y."/>
        </authorList>
    </citation>
    <scope>NUCLEOTIDE SEQUENCE</scope>
    <source>
        <strain evidence="4">Z330</strain>
    </source>
</reference>
<dbReference type="Gene3D" id="3.40.1190.20">
    <property type="match status" value="1"/>
</dbReference>
<dbReference type="Proteomes" id="UP001165641">
    <property type="component" value="Unassembled WGS sequence"/>
</dbReference>
<gene>
    <name evidence="4" type="ORF">PAF17_07175</name>
</gene>
<dbReference type="PROSITE" id="PS00584">
    <property type="entry name" value="PFKB_KINASES_2"/>
    <property type="match status" value="1"/>
</dbReference>
<keyword evidence="1" id="KW-0808">Transferase</keyword>
<accession>A0ABT4ZDC4</accession>
<evidence type="ECO:0000313" key="5">
    <source>
        <dbReference type="Proteomes" id="UP001165641"/>
    </source>
</evidence>
<proteinExistence type="predicted"/>
<sequence length="296" mass="30734">MEAARLVCAGIVTVDMAFAMNQEIMPGLKNRAAASFIAPGGCALNAARAAARLGGQVSLIGVIGDDVLGHWMCQQVEMAGIETHQLIRRDGEETARSAVLLTGDGERTIVNYRRDSLYECGIVHPDLTGAGAVLADTRWPQGAKDLILAARNAGLPAVLDAEAPVTHAQDALRAASHVAFSEQGLADFAGGADAAALSRAASELGAWVCVTRGPHSVLCHDGIHLSDVPTFGVTAVDTLGAGDVWHGAFALALARGQTEIAAVHFANAVAALKTTRTGSAALPDRTEVEKFLEEEI</sequence>
<dbReference type="PANTHER" id="PTHR10584:SF157">
    <property type="entry name" value="SULFOFRUCTOSE KINASE"/>
    <property type="match status" value="1"/>
</dbReference>
<keyword evidence="2 4" id="KW-0418">Kinase</keyword>
<dbReference type="Pfam" id="PF00294">
    <property type="entry name" value="PfkB"/>
    <property type="match status" value="1"/>
</dbReference>
<dbReference type="InterPro" id="IPR002173">
    <property type="entry name" value="Carboh/pur_kinase_PfkB_CS"/>
</dbReference>
<evidence type="ECO:0000313" key="4">
    <source>
        <dbReference type="EMBL" id="MDB6177290.1"/>
    </source>
</evidence>
<keyword evidence="5" id="KW-1185">Reference proteome</keyword>
<protein>
    <submittedName>
        <fullName evidence="4">PfkB family carbohydrate kinase</fullName>
    </submittedName>
</protein>
<evidence type="ECO:0000256" key="1">
    <source>
        <dbReference type="ARBA" id="ARBA00022679"/>
    </source>
</evidence>
<name>A0ABT4ZDC4_9RHOB</name>
<evidence type="ECO:0000259" key="3">
    <source>
        <dbReference type="Pfam" id="PF00294"/>
    </source>
</evidence>